<name>A0A0D2WNF7_CAPO3</name>
<proteinExistence type="predicted"/>
<dbReference type="PhylomeDB" id="A0A0D2WNF7"/>
<sequence>MDTTEASSSSSSASADAAAASSSSAAGSSAPGTDEDRSQLIAQLQSITNMESTDQCRFLLEAHDWNLQTAIVTALSMQDEGDRHQTRGSARFAEDLGVQPNYQPSRRTPRAAEPAFARTLANHQVAEAPVCGCRASWLASGWTTGNNLRLLLDGRFYIDELDSDSELDPVNVVDPLADVTALEREIDERFGRSHPGFFQGSYREASNHSKRELKFLLVYLHSPSHYLTENFCRGVLTSTAFTDFVNENFVFWAGSVRTAEAFDVATLLRTVNYPFLGVVVPLHGQMVLVHRIEGVLPTETVITQLQTAIDAHGAELIVARNERQERAQSQLLRDEQDAAYQQSLAADQEKARRRQAEQERLRAQEEAEAQQARAEEEAIVARERAREDKKRVLAAEPAPNTPGTTRIVLQLPTGSRLERRFYVDDTLQLVHDFVDTQNTGLTNYNLVVRHPVRTITDLSTTLAQEKLVPNALLLVQNLDA</sequence>
<dbReference type="Gene3D" id="1.10.8.10">
    <property type="entry name" value="DNA helicase RuvA subunit, C-terminal domain"/>
    <property type="match status" value="1"/>
</dbReference>
<dbReference type="InterPro" id="IPR036249">
    <property type="entry name" value="Thioredoxin-like_sf"/>
</dbReference>
<feature type="region of interest" description="Disordered" evidence="4">
    <location>
        <begin position="342"/>
        <end position="377"/>
    </location>
</feature>
<reference evidence="7" key="1">
    <citation type="submission" date="2011-02" db="EMBL/GenBank/DDBJ databases">
        <title>The Genome Sequence of Capsaspora owczarzaki ATCC 30864.</title>
        <authorList>
            <person name="Russ C."/>
            <person name="Cuomo C."/>
            <person name="Burger G."/>
            <person name="Gray M.W."/>
            <person name="Holland P.W.H."/>
            <person name="King N."/>
            <person name="Lang F.B.F."/>
            <person name="Roger A.J."/>
            <person name="Ruiz-Trillo I."/>
            <person name="Young S.K."/>
            <person name="Zeng Q."/>
            <person name="Gargeya S."/>
            <person name="Alvarado L."/>
            <person name="Berlin A."/>
            <person name="Chapman S.B."/>
            <person name="Chen Z."/>
            <person name="Freedman E."/>
            <person name="Gellesch M."/>
            <person name="Goldberg J."/>
            <person name="Griggs A."/>
            <person name="Gujja S."/>
            <person name="Heilman E."/>
            <person name="Heiman D."/>
            <person name="Howarth C."/>
            <person name="Mehta T."/>
            <person name="Neiman D."/>
            <person name="Pearson M."/>
            <person name="Roberts A."/>
            <person name="Saif S."/>
            <person name="Shea T."/>
            <person name="Shenoy N."/>
            <person name="Sisk P."/>
            <person name="Stolte C."/>
            <person name="Sykes S."/>
            <person name="White J."/>
            <person name="Yandava C."/>
            <person name="Haas B."/>
            <person name="Nusbaum C."/>
            <person name="Birren B."/>
        </authorList>
    </citation>
    <scope>NUCLEOTIDE SEQUENCE</scope>
    <source>
        <strain evidence="7">ATCC 30864</strain>
    </source>
</reference>
<dbReference type="InterPro" id="IPR029071">
    <property type="entry name" value="Ubiquitin-like_domsf"/>
</dbReference>
<dbReference type="InterPro" id="IPR009060">
    <property type="entry name" value="UBA-like_sf"/>
</dbReference>
<dbReference type="GO" id="GO:0005783">
    <property type="term" value="C:endoplasmic reticulum"/>
    <property type="evidence" value="ECO:0007669"/>
    <property type="project" value="UniProtKB-SubCell"/>
</dbReference>
<dbReference type="Pfam" id="PF14555">
    <property type="entry name" value="UBA_4"/>
    <property type="match status" value="1"/>
</dbReference>
<dbReference type="Gene3D" id="3.10.20.90">
    <property type="entry name" value="Phosphatidylinositol 3-kinase Catalytic Subunit, Chain A, domain 1"/>
    <property type="match status" value="1"/>
</dbReference>
<dbReference type="eggNOG" id="KOG1363">
    <property type="taxonomic scope" value="Eukaryota"/>
</dbReference>
<dbReference type="OMA" id="YFCESIF"/>
<dbReference type="InterPro" id="IPR001012">
    <property type="entry name" value="UBX_dom"/>
</dbReference>
<evidence type="ECO:0000259" key="5">
    <source>
        <dbReference type="PROSITE" id="PS50033"/>
    </source>
</evidence>
<dbReference type="Gene3D" id="3.40.30.10">
    <property type="entry name" value="Glutaredoxin"/>
    <property type="match status" value="1"/>
</dbReference>
<dbReference type="Pfam" id="PF21021">
    <property type="entry name" value="FAF1"/>
    <property type="match status" value="1"/>
</dbReference>
<dbReference type="OrthoDB" id="1026733at2759"/>
<dbReference type="GO" id="GO:0043130">
    <property type="term" value="F:ubiquitin binding"/>
    <property type="evidence" value="ECO:0007669"/>
    <property type="project" value="TreeGrafter"/>
</dbReference>
<dbReference type="SMART" id="SM00594">
    <property type="entry name" value="UAS"/>
    <property type="match status" value="1"/>
</dbReference>
<dbReference type="CDD" id="cd01767">
    <property type="entry name" value="UBX"/>
    <property type="match status" value="1"/>
</dbReference>
<gene>
    <name evidence="6" type="ORF">CAOG_002985</name>
</gene>
<dbReference type="SUPFAM" id="SSF46934">
    <property type="entry name" value="UBA-like"/>
    <property type="match status" value="1"/>
</dbReference>
<feature type="region of interest" description="Disordered" evidence="4">
    <location>
        <begin position="1"/>
        <end position="36"/>
    </location>
</feature>
<evidence type="ECO:0000256" key="4">
    <source>
        <dbReference type="SAM" id="MobiDB-lite"/>
    </source>
</evidence>
<dbReference type="AlphaFoldDB" id="A0A0D2WNF7"/>
<dbReference type="SUPFAM" id="SSF52833">
    <property type="entry name" value="Thioredoxin-like"/>
    <property type="match status" value="1"/>
</dbReference>
<dbReference type="CDD" id="cd14353">
    <property type="entry name" value="UBA_FAF"/>
    <property type="match status" value="1"/>
</dbReference>
<keyword evidence="7" id="KW-1185">Reference proteome</keyword>
<evidence type="ECO:0000256" key="3">
    <source>
        <dbReference type="ARBA" id="ARBA00023054"/>
    </source>
</evidence>
<evidence type="ECO:0000313" key="7">
    <source>
        <dbReference type="Proteomes" id="UP000008743"/>
    </source>
</evidence>
<evidence type="ECO:0000256" key="1">
    <source>
        <dbReference type="ARBA" id="ARBA00004240"/>
    </source>
</evidence>
<dbReference type="GO" id="GO:0036503">
    <property type="term" value="P:ERAD pathway"/>
    <property type="evidence" value="ECO:0007669"/>
    <property type="project" value="TreeGrafter"/>
</dbReference>
<dbReference type="InterPro" id="IPR050730">
    <property type="entry name" value="UBX_domain-protein"/>
</dbReference>
<comment type="subcellular location">
    <subcellularLocation>
        <location evidence="1">Endoplasmic reticulum</location>
    </subcellularLocation>
</comment>
<dbReference type="PANTHER" id="PTHR23322">
    <property type="entry name" value="FAS-ASSOCIATED PROTEIN"/>
    <property type="match status" value="1"/>
</dbReference>
<evidence type="ECO:0000256" key="2">
    <source>
        <dbReference type="ARBA" id="ARBA00022824"/>
    </source>
</evidence>
<feature type="domain" description="UBX" evidence="5">
    <location>
        <begin position="400"/>
        <end position="475"/>
    </location>
</feature>
<dbReference type="FunCoup" id="A0A0D2WNF7">
    <property type="interactions" value="715"/>
</dbReference>
<dbReference type="InterPro" id="IPR049483">
    <property type="entry name" value="FAF1_2-like_UAS"/>
</dbReference>
<keyword evidence="3" id="KW-0175">Coiled coil</keyword>
<dbReference type="InParanoid" id="A0A0D2WNF7"/>
<dbReference type="Proteomes" id="UP000008743">
    <property type="component" value="Unassembled WGS sequence"/>
</dbReference>
<dbReference type="InterPro" id="IPR006577">
    <property type="entry name" value="UAS"/>
</dbReference>
<feature type="compositionally biased region" description="Low complexity" evidence="4">
    <location>
        <begin position="1"/>
        <end position="30"/>
    </location>
</feature>
<keyword evidence="2" id="KW-0256">Endoplasmic reticulum</keyword>
<dbReference type="PANTHER" id="PTHR23322:SF1">
    <property type="entry name" value="FAS-ASSOCIATED FACTOR 2"/>
    <property type="match status" value="1"/>
</dbReference>
<evidence type="ECO:0000313" key="6">
    <source>
        <dbReference type="EMBL" id="KJE91933.1"/>
    </source>
</evidence>
<accession>A0A0D2WNF7</accession>
<dbReference type="Pfam" id="PF00789">
    <property type="entry name" value="UBX"/>
    <property type="match status" value="1"/>
</dbReference>
<protein>
    <recommendedName>
        <fullName evidence="5">UBX domain-containing protein</fullName>
    </recommendedName>
</protein>
<dbReference type="EMBL" id="KE346363">
    <property type="protein sequence ID" value="KJE91933.1"/>
    <property type="molecule type" value="Genomic_DNA"/>
</dbReference>
<dbReference type="STRING" id="595528.A0A0D2WNF7"/>
<dbReference type="SUPFAM" id="SSF54236">
    <property type="entry name" value="Ubiquitin-like"/>
    <property type="match status" value="1"/>
</dbReference>
<dbReference type="CDD" id="cd02958">
    <property type="entry name" value="UAS"/>
    <property type="match status" value="1"/>
</dbReference>
<dbReference type="SMART" id="SM00166">
    <property type="entry name" value="UBX"/>
    <property type="match status" value="1"/>
</dbReference>
<organism evidence="6 7">
    <name type="scientific">Capsaspora owczarzaki (strain ATCC 30864)</name>
    <dbReference type="NCBI Taxonomy" id="595528"/>
    <lineage>
        <taxon>Eukaryota</taxon>
        <taxon>Filasterea</taxon>
        <taxon>Capsaspora</taxon>
    </lineage>
</organism>
<feature type="compositionally biased region" description="Basic and acidic residues" evidence="4">
    <location>
        <begin position="347"/>
        <end position="365"/>
    </location>
</feature>
<dbReference type="PROSITE" id="PS50033">
    <property type="entry name" value="UBX"/>
    <property type="match status" value="1"/>
</dbReference>